<keyword evidence="7" id="KW-1185">Reference proteome</keyword>
<evidence type="ECO:0000259" key="5">
    <source>
        <dbReference type="Pfam" id="PF00884"/>
    </source>
</evidence>
<evidence type="ECO:0000256" key="3">
    <source>
        <dbReference type="SAM" id="MobiDB-lite"/>
    </source>
</evidence>
<keyword evidence="2" id="KW-0378">Hydrolase</keyword>
<dbReference type="STRING" id="595434.RISK_000709"/>
<protein>
    <submittedName>
        <fullName evidence="6">N-acetylgalactosamine 6-sulfatase (GALNS)</fullName>
    </submittedName>
</protein>
<feature type="compositionally biased region" description="Low complexity" evidence="3">
    <location>
        <begin position="463"/>
        <end position="477"/>
    </location>
</feature>
<dbReference type="InterPro" id="IPR000917">
    <property type="entry name" value="Sulfatase_N"/>
</dbReference>
<gene>
    <name evidence="6" type="ORF">RISK_000709</name>
</gene>
<dbReference type="PANTHER" id="PTHR42693">
    <property type="entry name" value="ARYLSULFATASE FAMILY MEMBER"/>
    <property type="match status" value="1"/>
</dbReference>
<dbReference type="EMBL" id="LECT01000007">
    <property type="protein sequence ID" value="KLU06908.1"/>
    <property type="molecule type" value="Genomic_DNA"/>
</dbReference>
<organism evidence="6 7">
    <name type="scientific">Rhodopirellula islandica</name>
    <dbReference type="NCBI Taxonomy" id="595434"/>
    <lineage>
        <taxon>Bacteria</taxon>
        <taxon>Pseudomonadati</taxon>
        <taxon>Planctomycetota</taxon>
        <taxon>Planctomycetia</taxon>
        <taxon>Pirellulales</taxon>
        <taxon>Pirellulaceae</taxon>
        <taxon>Rhodopirellula</taxon>
    </lineage>
</organism>
<dbReference type="PANTHER" id="PTHR42693:SF53">
    <property type="entry name" value="ENDO-4-O-SULFATASE"/>
    <property type="match status" value="1"/>
</dbReference>
<reference evidence="6" key="1">
    <citation type="submission" date="2015-05" db="EMBL/GenBank/DDBJ databases">
        <title>Permanent draft genome of Rhodopirellula islandicus K833.</title>
        <authorList>
            <person name="Kizina J."/>
            <person name="Richter M."/>
            <person name="Glockner F.O."/>
            <person name="Harder J."/>
        </authorList>
    </citation>
    <scope>NUCLEOTIDE SEQUENCE [LARGE SCALE GENOMIC DNA]</scope>
    <source>
        <strain evidence="6">K833</strain>
    </source>
</reference>
<dbReference type="GO" id="GO:0004065">
    <property type="term" value="F:arylsulfatase activity"/>
    <property type="evidence" value="ECO:0007669"/>
    <property type="project" value="TreeGrafter"/>
</dbReference>
<dbReference type="AlphaFoldDB" id="A0A0J1BKH6"/>
<evidence type="ECO:0000256" key="4">
    <source>
        <dbReference type="SAM" id="SignalP"/>
    </source>
</evidence>
<feature type="chain" id="PRO_5005248734" evidence="4">
    <location>
        <begin position="22"/>
        <end position="606"/>
    </location>
</feature>
<comment type="similarity">
    <text evidence="1">Belongs to the sulfatase family.</text>
</comment>
<comment type="caution">
    <text evidence="6">The sequence shown here is derived from an EMBL/GenBank/DDBJ whole genome shotgun (WGS) entry which is preliminary data.</text>
</comment>
<dbReference type="Proteomes" id="UP000036367">
    <property type="component" value="Unassembled WGS sequence"/>
</dbReference>
<name>A0A0J1BKH6_RHOIS</name>
<dbReference type="InterPro" id="IPR017850">
    <property type="entry name" value="Alkaline_phosphatase_core_sf"/>
</dbReference>
<dbReference type="SUPFAM" id="SSF53649">
    <property type="entry name" value="Alkaline phosphatase-like"/>
    <property type="match status" value="1"/>
</dbReference>
<feature type="signal peptide" evidence="4">
    <location>
        <begin position="1"/>
        <end position="21"/>
    </location>
</feature>
<accession>A0A0J1BKH6</accession>
<dbReference type="PATRIC" id="fig|595434.4.peg.686"/>
<evidence type="ECO:0000313" key="7">
    <source>
        <dbReference type="Proteomes" id="UP000036367"/>
    </source>
</evidence>
<evidence type="ECO:0000313" key="6">
    <source>
        <dbReference type="EMBL" id="KLU06908.1"/>
    </source>
</evidence>
<evidence type="ECO:0000256" key="1">
    <source>
        <dbReference type="ARBA" id="ARBA00008779"/>
    </source>
</evidence>
<dbReference type="InterPro" id="IPR050738">
    <property type="entry name" value="Sulfatase"/>
</dbReference>
<dbReference type="Gene3D" id="3.30.1120.10">
    <property type="match status" value="1"/>
</dbReference>
<dbReference type="Pfam" id="PF00884">
    <property type="entry name" value="Sulfatase"/>
    <property type="match status" value="1"/>
</dbReference>
<feature type="region of interest" description="Disordered" evidence="3">
    <location>
        <begin position="453"/>
        <end position="477"/>
    </location>
</feature>
<dbReference type="Gene3D" id="3.40.720.10">
    <property type="entry name" value="Alkaline Phosphatase, subunit A"/>
    <property type="match status" value="1"/>
</dbReference>
<sequence>MNKFIIFCIPLVWLSATLANAADSRPNIIVFYTDDHGHADLSCQGVLDDIKTPNVDALARIGVLARHGYSTAPQCVPSRAGLLIGKFQSKFGVEANGKTLQGFDRELTIAERLQDAGYMTAQFGKWHLGPGPKITEHGFKHVFNQNSAAPFAANINLDGSDREMSSLHPQMYHVDGCSRAAASLIERYKDDPFFLYVAYRAPHVPLDAPPKYLNRFPGKMPERRRQALAMLSAVDDGVGRITETLAENNLTEKTLIFYIGDNGAPLKIHKRDAPGGGPGWDGSLNDPLNGEKGMLSEGGMHVPFVIAWPGTIPAGQVFEHPVSALDVAATAADLANIESKPGDFDGVNLIPYLTGKTNEPPHEFLAWRWVAQSAIREGDWKLLRGGDREYLYNLKNDLEEQHDLAGDHPEIADRLREKLSGWASQLDPPGLANGEMSKAATDYFDFYLDGKPATPRPTNPIPKSDSAGSQSGSKKSASAWIVRNGKMDVTSEGLQIAPQKPSTKQTPFITRNGLRLAGPVSVNMVVKTATSGAIGLCWRNLADKGFVAAKRINVGVEKSGQWQTIQTSLPGDSPIIHVRVHLPAGTTSIKSIELKPAHGKTVTLSQ</sequence>
<feature type="domain" description="Sulfatase N-terminal" evidence="5">
    <location>
        <begin position="26"/>
        <end position="337"/>
    </location>
</feature>
<keyword evidence="4" id="KW-0732">Signal</keyword>
<dbReference type="RefSeq" id="WP_047812770.1">
    <property type="nucleotide sequence ID" value="NZ_LECT01000007.1"/>
</dbReference>
<evidence type="ECO:0000256" key="2">
    <source>
        <dbReference type="ARBA" id="ARBA00022801"/>
    </source>
</evidence>
<proteinExistence type="inferred from homology"/>